<evidence type="ECO:0000313" key="4">
    <source>
        <dbReference type="Proteomes" id="UP000284892"/>
    </source>
</evidence>
<accession>A0A420DUQ3</accession>
<proteinExistence type="predicted"/>
<reference evidence="3 4" key="1">
    <citation type="submission" date="2018-09" db="EMBL/GenBank/DDBJ databases">
        <title>Genomic Encyclopedia of Archaeal and Bacterial Type Strains, Phase II (KMG-II): from individual species to whole genera.</title>
        <authorList>
            <person name="Goeker M."/>
        </authorList>
    </citation>
    <scope>NUCLEOTIDE SEQUENCE [LARGE SCALE GENOMIC DNA]</scope>
    <source>
        <strain evidence="3 4">DSM 26283</strain>
    </source>
</reference>
<protein>
    <submittedName>
        <fullName evidence="3">Glycosyltransferase involved in cell wall biosynthesis</fullName>
    </submittedName>
</protein>
<dbReference type="RefSeq" id="WP_120199228.1">
    <property type="nucleotide sequence ID" value="NZ_RAQJ01000001.1"/>
</dbReference>
<dbReference type="Pfam" id="PF13439">
    <property type="entry name" value="Glyco_transf_4"/>
    <property type="match status" value="1"/>
</dbReference>
<dbReference type="EMBL" id="RAQJ01000001">
    <property type="protein sequence ID" value="RKE97992.1"/>
    <property type="molecule type" value="Genomic_DNA"/>
</dbReference>
<dbReference type="InterPro" id="IPR001296">
    <property type="entry name" value="Glyco_trans_1"/>
</dbReference>
<dbReference type="PANTHER" id="PTHR12526">
    <property type="entry name" value="GLYCOSYLTRANSFERASE"/>
    <property type="match status" value="1"/>
</dbReference>
<evidence type="ECO:0000313" key="3">
    <source>
        <dbReference type="EMBL" id="RKE97992.1"/>
    </source>
</evidence>
<organism evidence="3 4">
    <name type="scientific">Ichthyenterobacterium magnum</name>
    <dbReference type="NCBI Taxonomy" id="1230530"/>
    <lineage>
        <taxon>Bacteria</taxon>
        <taxon>Pseudomonadati</taxon>
        <taxon>Bacteroidota</taxon>
        <taxon>Flavobacteriia</taxon>
        <taxon>Flavobacteriales</taxon>
        <taxon>Flavobacteriaceae</taxon>
        <taxon>Ichthyenterobacterium</taxon>
    </lineage>
</organism>
<dbReference type="AlphaFoldDB" id="A0A420DUQ3"/>
<comment type="caution">
    <text evidence="3">The sequence shown here is derived from an EMBL/GenBank/DDBJ whole genome shotgun (WGS) entry which is preliminary data.</text>
</comment>
<dbReference type="Pfam" id="PF00534">
    <property type="entry name" value="Glycos_transf_1"/>
    <property type="match status" value="1"/>
</dbReference>
<dbReference type="InterPro" id="IPR028098">
    <property type="entry name" value="Glyco_trans_4-like_N"/>
</dbReference>
<dbReference type="PANTHER" id="PTHR12526:SF630">
    <property type="entry name" value="GLYCOSYLTRANSFERASE"/>
    <property type="match status" value="1"/>
</dbReference>
<evidence type="ECO:0000259" key="2">
    <source>
        <dbReference type="Pfam" id="PF13439"/>
    </source>
</evidence>
<dbReference type="Proteomes" id="UP000284892">
    <property type="component" value="Unassembled WGS sequence"/>
</dbReference>
<sequence length="363" mass="41005">MNIAIFTPNQNPYSETFIQAHKNYLKGNVFYYYGVGEHIKIEGHQLLRTGVSALIQKIKRKVFKKPYHYLWTNAIITSLKKHRIDSVLIEYGTHAYHLLPVLNILNIPIVVHFHGYDASVKHVIEHCNYYKDVFALAHKVIAVSKPMEQMLLQLGCPKAKLVYNVYGPQPEFLEVEATFSKQQFIAIGRFTNKKAPYYTIMAFKEVLSKYPEALLLMAGDGALLNACRNLVKHYNIESNVKFLGVITPEAFRGYLSESLAFVQHSVTADNGDMEGTPLAVLEASAAGLPVISTYHAGIPDVILHKETGLLCEAHDVATMREHMLSVLNSTDYAKQLGVAGRVRIKTYFSLERHIKKLDKMLII</sequence>
<dbReference type="GO" id="GO:0016757">
    <property type="term" value="F:glycosyltransferase activity"/>
    <property type="evidence" value="ECO:0007669"/>
    <property type="project" value="InterPro"/>
</dbReference>
<keyword evidence="3" id="KW-0808">Transferase</keyword>
<gene>
    <name evidence="3" type="ORF">BXY80_0057</name>
</gene>
<feature type="domain" description="Glycosyl transferase family 1" evidence="1">
    <location>
        <begin position="181"/>
        <end position="341"/>
    </location>
</feature>
<feature type="domain" description="Glycosyltransferase subfamily 4-like N-terminal" evidence="2">
    <location>
        <begin position="63"/>
        <end position="162"/>
    </location>
</feature>
<dbReference type="Gene3D" id="3.40.50.2000">
    <property type="entry name" value="Glycogen Phosphorylase B"/>
    <property type="match status" value="2"/>
</dbReference>
<name>A0A420DUQ3_9FLAO</name>
<evidence type="ECO:0000259" key="1">
    <source>
        <dbReference type="Pfam" id="PF00534"/>
    </source>
</evidence>
<dbReference type="SUPFAM" id="SSF53756">
    <property type="entry name" value="UDP-Glycosyltransferase/glycogen phosphorylase"/>
    <property type="match status" value="1"/>
</dbReference>
<dbReference type="OrthoDB" id="7560678at2"/>
<keyword evidence="4" id="KW-1185">Reference proteome</keyword>
<dbReference type="CDD" id="cd03801">
    <property type="entry name" value="GT4_PimA-like"/>
    <property type="match status" value="1"/>
</dbReference>